<comment type="caution">
    <text evidence="1">The sequence shown here is derived from an EMBL/GenBank/DDBJ whole genome shotgun (WGS) entry which is preliminary data.</text>
</comment>
<evidence type="ECO:0000313" key="2">
    <source>
        <dbReference type="Proteomes" id="UP001060170"/>
    </source>
</evidence>
<reference evidence="1 2" key="3">
    <citation type="journal article" date="2022" name="Microbiol. Spectr.">
        <title>Folding features and dynamics of 3D genome architecture in plant fungal pathogens.</title>
        <authorList>
            <person name="Xia C."/>
        </authorList>
    </citation>
    <scope>NUCLEOTIDE SEQUENCE [LARGE SCALE GENOMIC DNA]</scope>
    <source>
        <strain evidence="1 2">93-210</strain>
    </source>
</reference>
<keyword evidence="2" id="KW-1185">Reference proteome</keyword>
<reference evidence="2" key="2">
    <citation type="journal article" date="2018" name="Mol. Plant Microbe Interact.">
        <title>Genome sequence resources for the wheat stripe rust pathogen (Puccinia striiformis f. sp. tritici) and the barley stripe rust pathogen (Puccinia striiformis f. sp. hordei).</title>
        <authorList>
            <person name="Xia C."/>
            <person name="Wang M."/>
            <person name="Yin C."/>
            <person name="Cornejo O.E."/>
            <person name="Hulbert S.H."/>
            <person name="Chen X."/>
        </authorList>
    </citation>
    <scope>NUCLEOTIDE SEQUENCE [LARGE SCALE GENOMIC DNA]</scope>
    <source>
        <strain evidence="2">93-210</strain>
    </source>
</reference>
<reference evidence="2" key="1">
    <citation type="journal article" date="2018" name="BMC Genomics">
        <title>Genomic insights into host adaptation between the wheat stripe rust pathogen (Puccinia striiformis f. sp. tritici) and the barley stripe rust pathogen (Puccinia striiformis f. sp. hordei).</title>
        <authorList>
            <person name="Xia C."/>
            <person name="Wang M."/>
            <person name="Yin C."/>
            <person name="Cornejo O.E."/>
            <person name="Hulbert S.H."/>
            <person name="Chen X."/>
        </authorList>
    </citation>
    <scope>NUCLEOTIDE SEQUENCE [LARGE SCALE GENOMIC DNA]</scope>
    <source>
        <strain evidence="2">93-210</strain>
    </source>
</reference>
<protein>
    <submittedName>
        <fullName evidence="1">Uncharacterized protein</fullName>
    </submittedName>
</protein>
<organism evidence="1 2">
    <name type="scientific">Puccinia striiformis f. sp. tritici</name>
    <dbReference type="NCBI Taxonomy" id="168172"/>
    <lineage>
        <taxon>Eukaryota</taxon>
        <taxon>Fungi</taxon>
        <taxon>Dikarya</taxon>
        <taxon>Basidiomycota</taxon>
        <taxon>Pucciniomycotina</taxon>
        <taxon>Pucciniomycetes</taxon>
        <taxon>Pucciniales</taxon>
        <taxon>Pucciniaceae</taxon>
        <taxon>Puccinia</taxon>
    </lineage>
</organism>
<evidence type="ECO:0000313" key="1">
    <source>
        <dbReference type="EMBL" id="KAI7937923.1"/>
    </source>
</evidence>
<dbReference type="Proteomes" id="UP001060170">
    <property type="component" value="Chromosome 16"/>
</dbReference>
<proteinExistence type="predicted"/>
<name>A0ACC0DQY1_9BASI</name>
<sequence length="1618" mass="178146">MDRIEGNISKQPSPPGPSSGNSSLVNTLLVRVEEMITRMDKIERSIASGFAAIPPVPVLPSKPLPSFASAASAGGGKAPHFAANLPKIPPNSMNEAQITSQINKVLDLLKPTVGCETVTVKAVLLFPSGDLKVFTKTRRMAQWLVDNKHAWTAKADSTFVTAQVSYPVLLHSCPASFDPEDEDHIVEFCDGNGLARAALDKIRWLVSPKSAGKSQGSLLAHFFDKDLATKVQSGRLAVEGMALRGQKFSPGPKQCFNCLEVGHLANACKNPTVCMKCGGKHSHSDCSRSLPHQEAGAREALPSKQPFLMIAQPTTAISQGLAEAPSPPPSPDSPNNSPGSPPPSLSSVSFFQLNCHNSHAVTYSVLESENSPLILLLQEPWTNPRDHLPPSHKSWHRVSPVEAPPSKTEKPRCCIYVHISILSHHFYRLPGCSTFLTAVAVRTLSPAQPLIFFLSVYNQPRIFPALPLLEEWLINHNSRTLPIYISIDSNLHHSRWNPPNYSHSHPASRTLIALRGKKGFTLRSPCGIPTFFGSRGVGTTIDHLWANQLGGRFLTSCRVAKNNHSSDHEALVSHLDLLVERDGEGRSRGLPVGKIDATALLAGFRERFRDEKSSTLPPSPEDLDRRVQLISSALYDSYTAQGTVTWRGKARSKSWWNPSILNPIVASRNKARQWLRRTGSPEARHCYLAWQAFFKSKVEEVKTAHWRAFLAKTGDSSAFQAYKFTKARTSATVEPLYNSERTLTTEVTDQAGILFKGTSVIDSSCDLSDVIPWTRPQSLSFPKISLDEVLCAISSLPPKKAVGPDLIPNELLHLSAEALGPPLTSLFNSCLAAAHFPSQWKVATTAIIRKAGKDDYSKPNSYRPIALLCTLGKLFEKIINGRLVFWAEKAKAIAQGHMGGRRGRSISDAFLLLTSWVKHQWRKGRTVLGLLLDVKSAYPSVYQERLIDCLVQKRCPSYLIAITQSFLSSRSTTMKIGDYESPAFAIDKGLPQGSPLSVTLYILYNSDLLFPGDISLDDPIISIGYVDDVVHLVSAGNTASAVRLLTAEAQRSLRWGLSAGAIFDRKKACVMQFSPSPRRLPPFDFDGIQHEFLDSARWLGLILDSRLKFAAQLDKAEKAGKLSLDQLERIIKPTFGLNTKHARTLVVAVVYSRLLFGSIAWFGSANKKTVTKALDLLHNRASRLVSGLFRQSPLPFVKTSGGLTSLVNVHRRNTHSYIHKLLAAPDSHPVKQIVLREIFEVTPVHPSPVHLLLDIDLLRKRHLAKVEQVHPAPVPPWLSPLTKVQNLGSKRQEVRERIDDQISAELEKQAAVIFTDGSWTPGKAAGAAAVLHDCSISLSQQLFDPSGITNFELELWGVTLASQLMKSLPLSQFNRYKSVAIFSDNQGALLRINNPSAASSGQNLAMVANRTLRGLGLPVSLYWCPGHEGLAANERADLLAGQAAVAKSTATSPLNPLTLPNSIAKLNQDSRATFSKEVALTPKEQIRFGFRTNPKKITQALDALEKGVAATIFQLRADQAPLNHFLMRIRTTTDPRCRFCGEIENAAHFLRFCRKYTAQRQALRKRLRQEKIRVSTHTSKAILDQPRAFPALGDYILATNRFPHIKLYRIPDTTLDTT</sequence>
<accession>A0ACC0DQY1</accession>
<gene>
    <name evidence="1" type="ORF">MJO28_014843</name>
</gene>
<dbReference type="EMBL" id="CM045880">
    <property type="protein sequence ID" value="KAI7937923.1"/>
    <property type="molecule type" value="Genomic_DNA"/>
</dbReference>